<dbReference type="InterPro" id="IPR011701">
    <property type="entry name" value="MFS"/>
</dbReference>
<dbReference type="Pfam" id="PF07690">
    <property type="entry name" value="MFS_1"/>
    <property type="match status" value="1"/>
</dbReference>
<evidence type="ECO:0000256" key="3">
    <source>
        <dbReference type="ARBA" id="ARBA00022989"/>
    </source>
</evidence>
<keyword evidence="9" id="KW-1185">Reference proteome</keyword>
<evidence type="ECO:0000256" key="1">
    <source>
        <dbReference type="ARBA" id="ARBA00004141"/>
    </source>
</evidence>
<dbReference type="GO" id="GO:0005886">
    <property type="term" value="C:plasma membrane"/>
    <property type="evidence" value="ECO:0007669"/>
    <property type="project" value="TreeGrafter"/>
</dbReference>
<feature type="transmembrane region" description="Helical" evidence="6">
    <location>
        <begin position="397"/>
        <end position="415"/>
    </location>
</feature>
<keyword evidence="4 6" id="KW-0472">Membrane</keyword>
<feature type="transmembrane region" description="Helical" evidence="6">
    <location>
        <begin position="637"/>
        <end position="659"/>
    </location>
</feature>
<dbReference type="STRING" id="983506.L8X7D2"/>
<protein>
    <submittedName>
        <fullName evidence="8">Carboxylic acid transport protein</fullName>
    </submittedName>
</protein>
<accession>L8X7D2</accession>
<feature type="transmembrane region" description="Helical" evidence="6">
    <location>
        <begin position="261"/>
        <end position="279"/>
    </location>
</feature>
<dbReference type="PROSITE" id="PS50850">
    <property type="entry name" value="MFS"/>
    <property type="match status" value="1"/>
</dbReference>
<evidence type="ECO:0000256" key="6">
    <source>
        <dbReference type="SAM" id="Phobius"/>
    </source>
</evidence>
<dbReference type="CDD" id="cd17316">
    <property type="entry name" value="MFS_SV2_like"/>
    <property type="match status" value="1"/>
</dbReference>
<feature type="transmembrane region" description="Helical" evidence="6">
    <location>
        <begin position="542"/>
        <end position="559"/>
    </location>
</feature>
<dbReference type="EMBL" id="AFRT01000293">
    <property type="protein sequence ID" value="ELU44549.1"/>
    <property type="molecule type" value="Genomic_DNA"/>
</dbReference>
<evidence type="ECO:0000313" key="8">
    <source>
        <dbReference type="EMBL" id="ELU44549.1"/>
    </source>
</evidence>
<dbReference type="HOGENOM" id="CLU_390380_0_0_1"/>
<keyword evidence="3 6" id="KW-1133">Transmembrane helix</keyword>
<name>L8X7D2_THACA</name>
<dbReference type="AlphaFoldDB" id="L8X7D2"/>
<evidence type="ECO:0000256" key="5">
    <source>
        <dbReference type="SAM" id="MobiDB-lite"/>
    </source>
</evidence>
<feature type="region of interest" description="Disordered" evidence="5">
    <location>
        <begin position="688"/>
        <end position="707"/>
    </location>
</feature>
<dbReference type="PANTHER" id="PTHR23508">
    <property type="entry name" value="CARBOXYLIC ACID TRANSPORTER PROTEIN HOMOLOG"/>
    <property type="match status" value="1"/>
</dbReference>
<feature type="transmembrane region" description="Helical" evidence="6">
    <location>
        <begin position="476"/>
        <end position="493"/>
    </location>
</feature>
<evidence type="ECO:0000256" key="4">
    <source>
        <dbReference type="ARBA" id="ARBA00023136"/>
    </source>
</evidence>
<comment type="caution">
    <text evidence="8">The sequence shown here is derived from an EMBL/GenBank/DDBJ whole genome shotgun (WGS) entry which is preliminary data.</text>
</comment>
<dbReference type="InterPro" id="IPR020846">
    <property type="entry name" value="MFS_dom"/>
</dbReference>
<evidence type="ECO:0000256" key="2">
    <source>
        <dbReference type="ARBA" id="ARBA00022692"/>
    </source>
</evidence>
<gene>
    <name evidence="8" type="ORF">AG1IA_01409</name>
</gene>
<keyword evidence="2 6" id="KW-0812">Transmembrane</keyword>
<dbReference type="Proteomes" id="UP000011668">
    <property type="component" value="Unassembled WGS sequence"/>
</dbReference>
<organism evidence="8 9">
    <name type="scientific">Thanatephorus cucumeris (strain AG1-IA)</name>
    <name type="common">Rice sheath blight fungus</name>
    <name type="synonym">Rhizoctonia solani</name>
    <dbReference type="NCBI Taxonomy" id="983506"/>
    <lineage>
        <taxon>Eukaryota</taxon>
        <taxon>Fungi</taxon>
        <taxon>Dikarya</taxon>
        <taxon>Basidiomycota</taxon>
        <taxon>Agaricomycotina</taxon>
        <taxon>Agaricomycetes</taxon>
        <taxon>Cantharellales</taxon>
        <taxon>Ceratobasidiaceae</taxon>
        <taxon>Rhizoctonia</taxon>
        <taxon>Rhizoctonia solani AG-1</taxon>
    </lineage>
</organism>
<feature type="transmembrane region" description="Helical" evidence="6">
    <location>
        <begin position="299"/>
        <end position="319"/>
    </location>
</feature>
<reference evidence="8 9" key="1">
    <citation type="journal article" date="2013" name="Nat. Commun.">
        <title>The evolution and pathogenic mechanisms of the rice sheath blight pathogen.</title>
        <authorList>
            <person name="Zheng A."/>
            <person name="Lin R."/>
            <person name="Xu L."/>
            <person name="Qin P."/>
            <person name="Tang C."/>
            <person name="Ai P."/>
            <person name="Zhang D."/>
            <person name="Liu Y."/>
            <person name="Sun Z."/>
            <person name="Feng H."/>
            <person name="Wang Y."/>
            <person name="Chen Y."/>
            <person name="Liang X."/>
            <person name="Fu R."/>
            <person name="Li Q."/>
            <person name="Zhang J."/>
            <person name="Yu X."/>
            <person name="Xie Z."/>
            <person name="Ding L."/>
            <person name="Guan P."/>
            <person name="Tang J."/>
            <person name="Liang Y."/>
            <person name="Wang S."/>
            <person name="Deng Q."/>
            <person name="Li S."/>
            <person name="Zhu J."/>
            <person name="Wang L."/>
            <person name="Liu H."/>
            <person name="Li P."/>
        </authorList>
    </citation>
    <scope>NUCLEOTIDE SEQUENCE [LARGE SCALE GENOMIC DNA]</scope>
    <source>
        <strain evidence="9">AG-1 IA</strain>
    </source>
</reference>
<feature type="transmembrane region" description="Helical" evidence="6">
    <location>
        <begin position="354"/>
        <end position="376"/>
    </location>
</feature>
<feature type="transmembrane region" description="Helical" evidence="6">
    <location>
        <begin position="421"/>
        <end position="439"/>
    </location>
</feature>
<proteinExistence type="predicted"/>
<comment type="subcellular location">
    <subcellularLocation>
        <location evidence="1">Membrane</location>
        <topology evidence="1">Multi-pass membrane protein</topology>
    </subcellularLocation>
</comment>
<feature type="compositionally biased region" description="Basic and acidic residues" evidence="5">
    <location>
        <begin position="696"/>
        <end position="707"/>
    </location>
</feature>
<evidence type="ECO:0000313" key="9">
    <source>
        <dbReference type="Proteomes" id="UP000011668"/>
    </source>
</evidence>
<dbReference type="GO" id="GO:0046943">
    <property type="term" value="F:carboxylic acid transmembrane transporter activity"/>
    <property type="evidence" value="ECO:0007669"/>
    <property type="project" value="TreeGrafter"/>
</dbReference>
<feature type="domain" description="Major facilitator superfamily (MFS) profile" evidence="7">
    <location>
        <begin position="263"/>
        <end position="664"/>
    </location>
</feature>
<dbReference type="PANTHER" id="PTHR23508:SF9">
    <property type="entry name" value="CARBOXYLIC ACID TRANSPORT PROTEIN (AFU_ORTHOLOGUE AFUA_2G09450)"/>
    <property type="match status" value="1"/>
</dbReference>
<dbReference type="OMA" id="SSEKHIC"/>
<dbReference type="Gene3D" id="1.20.1250.20">
    <property type="entry name" value="MFS general substrate transporter like domains"/>
    <property type="match status" value="2"/>
</dbReference>
<feature type="transmembrane region" description="Helical" evidence="6">
    <location>
        <begin position="331"/>
        <end position="348"/>
    </location>
</feature>
<dbReference type="SUPFAM" id="SSF103473">
    <property type="entry name" value="MFS general substrate transporter"/>
    <property type="match status" value="1"/>
</dbReference>
<sequence length="707" mass="76683">MRTSGFEYYTGSRSFSPSPIPIVDEEANSKVLAEAWGSVRLKSVLRICPGITGGIRGIIALSTGGHIKLDGRRSRHSPTDRHPLLSSEKHICSLNWIRGGPDQNGHIEVLGVWTRSLDAAYLGWVSFVVYMSVLSGRPASNRLGNGQHGCSYSLGRQILKATEHFARHRSQCGPPPPSSTPPVLPHLPLQNSRSRCPKLRPPNAQECSNRQQKLSSIVQDLFRHERVTVLDEHGNYVEKVIKPEPLVNPIKLLCMLTWKNWLFFLVGLAAWTVDGYDFHSVSLSLTNLSKFYGVSKTDISTSITLTLLFRSLGAAIFGVAGDYYGRKWPMVINMFIIGALQLGTAYAPNYHAFLGIRSLFGIGMGGVWGCAIAMALESVPIEARGLMSGILQQGYSLGYLLAAVFNLSIAPRGGADGFKDLFYIGAGASFFVGLVRMCFPESEQFRRAKEQGQKGGHTKQFMKEAGVVVKTQWRRIIYACILMALFNFFSHTTQDAYPTFLQSGKGFSQQDASRGTIIAKTGATVGGAFVGYVSQSFGRRRSIVIAALLAAALIPAWVLPNSRAGLAAGSFFLQFMVQGAWGVIPVHLNELSPPAFRASFPGIAYQIGNMISSPAAEMVTGISEKNFITHNGKRVEAFGPTMGIATAIIAILLAFWTAVGKEAKGSHFENAVAGHGVVDTNAPKVDIETASTASNEKGDQPVHQEKA</sequence>
<evidence type="ECO:0000259" key="7">
    <source>
        <dbReference type="PROSITE" id="PS50850"/>
    </source>
</evidence>
<dbReference type="InterPro" id="IPR036259">
    <property type="entry name" value="MFS_trans_sf"/>
</dbReference>
<dbReference type="OrthoDB" id="5296287at2759"/>